<evidence type="ECO:0000259" key="5">
    <source>
        <dbReference type="PROSITE" id="PS50977"/>
    </source>
</evidence>
<dbReference type="SUPFAM" id="SSF46689">
    <property type="entry name" value="Homeodomain-like"/>
    <property type="match status" value="1"/>
</dbReference>
<keyword evidence="2 4" id="KW-0238">DNA-binding</keyword>
<dbReference type="PANTHER" id="PTHR30055">
    <property type="entry name" value="HTH-TYPE TRANSCRIPTIONAL REGULATOR RUTR"/>
    <property type="match status" value="1"/>
</dbReference>
<organism evidence="6 7">
    <name type="scientific">Parafrankia irregularis</name>
    <dbReference type="NCBI Taxonomy" id="795642"/>
    <lineage>
        <taxon>Bacteria</taxon>
        <taxon>Bacillati</taxon>
        <taxon>Actinomycetota</taxon>
        <taxon>Actinomycetes</taxon>
        <taxon>Frankiales</taxon>
        <taxon>Frankiaceae</taxon>
        <taxon>Parafrankia</taxon>
    </lineage>
</organism>
<dbReference type="InterPro" id="IPR009057">
    <property type="entry name" value="Homeodomain-like_sf"/>
</dbReference>
<dbReference type="GO" id="GO:0003700">
    <property type="term" value="F:DNA-binding transcription factor activity"/>
    <property type="evidence" value="ECO:0007669"/>
    <property type="project" value="TreeGrafter"/>
</dbReference>
<dbReference type="Proteomes" id="UP000198802">
    <property type="component" value="Unassembled WGS sequence"/>
</dbReference>
<keyword evidence="1" id="KW-0805">Transcription regulation</keyword>
<dbReference type="PROSITE" id="PS50977">
    <property type="entry name" value="HTH_TETR_2"/>
    <property type="match status" value="1"/>
</dbReference>
<reference evidence="7" key="1">
    <citation type="submission" date="2015-11" db="EMBL/GenBank/DDBJ databases">
        <authorList>
            <person name="Varghese N."/>
        </authorList>
    </citation>
    <scope>NUCLEOTIDE SEQUENCE [LARGE SCALE GENOMIC DNA]</scope>
    <source>
        <strain evidence="7">DSM 45899</strain>
    </source>
</reference>
<dbReference type="AlphaFoldDB" id="A0A0S4R0F9"/>
<sequence>MAERLFADQGIARTSTRQITAEAGVSRDAIHYHFGSKAGLVSAILEARTGGLRADIERIFALNVPDRDVSFRDIANAMVVAANEMAGHETGRFYHPFLIAVMNDPEYQHLTTSKATPQSEAVVELLTPLTPGISETERLYRVASALLLVLFGTGDGGVVKWVSAQVETTPGNLAMMLTDVVADVLSGRGSAAGGNPVGRRWRQGAGDDDSIAVGDAVVGASPAAAR</sequence>
<dbReference type="EMBL" id="FAOZ01000038">
    <property type="protein sequence ID" value="CUU60310.1"/>
    <property type="molecule type" value="Genomic_DNA"/>
</dbReference>
<dbReference type="Pfam" id="PF00440">
    <property type="entry name" value="TetR_N"/>
    <property type="match status" value="1"/>
</dbReference>
<dbReference type="InterPro" id="IPR001647">
    <property type="entry name" value="HTH_TetR"/>
</dbReference>
<feature type="DNA-binding region" description="H-T-H motif" evidence="4">
    <location>
        <begin position="15"/>
        <end position="34"/>
    </location>
</feature>
<dbReference type="PANTHER" id="PTHR30055:SF234">
    <property type="entry name" value="HTH-TYPE TRANSCRIPTIONAL REGULATOR BETI"/>
    <property type="match status" value="1"/>
</dbReference>
<feature type="domain" description="HTH tetR-type" evidence="5">
    <location>
        <begin position="1"/>
        <end position="52"/>
    </location>
</feature>
<gene>
    <name evidence="6" type="ORF">Ga0074812_13825</name>
</gene>
<dbReference type="Gene3D" id="1.10.357.10">
    <property type="entry name" value="Tetracycline Repressor, domain 2"/>
    <property type="match status" value="1"/>
</dbReference>
<protein>
    <submittedName>
        <fullName evidence="6">DNA-binding transcriptional regulator, AcrR family</fullName>
    </submittedName>
</protein>
<dbReference type="InterPro" id="IPR050109">
    <property type="entry name" value="HTH-type_TetR-like_transc_reg"/>
</dbReference>
<evidence type="ECO:0000313" key="7">
    <source>
        <dbReference type="Proteomes" id="UP000198802"/>
    </source>
</evidence>
<dbReference type="GO" id="GO:0000976">
    <property type="term" value="F:transcription cis-regulatory region binding"/>
    <property type="evidence" value="ECO:0007669"/>
    <property type="project" value="TreeGrafter"/>
</dbReference>
<keyword evidence="7" id="KW-1185">Reference proteome</keyword>
<accession>A0A0S4R0F9</accession>
<keyword evidence="3" id="KW-0804">Transcription</keyword>
<evidence type="ECO:0000256" key="3">
    <source>
        <dbReference type="ARBA" id="ARBA00023163"/>
    </source>
</evidence>
<evidence type="ECO:0000256" key="4">
    <source>
        <dbReference type="PROSITE-ProRule" id="PRU00335"/>
    </source>
</evidence>
<evidence type="ECO:0000313" key="6">
    <source>
        <dbReference type="EMBL" id="CUU60310.1"/>
    </source>
</evidence>
<evidence type="ECO:0000256" key="1">
    <source>
        <dbReference type="ARBA" id="ARBA00023015"/>
    </source>
</evidence>
<name>A0A0S4R0F9_9ACTN</name>
<evidence type="ECO:0000256" key="2">
    <source>
        <dbReference type="ARBA" id="ARBA00023125"/>
    </source>
</evidence>
<proteinExistence type="predicted"/>